<dbReference type="Proteomes" id="UP001236258">
    <property type="component" value="Unassembled WGS sequence"/>
</dbReference>
<dbReference type="RefSeq" id="WP_305944053.1">
    <property type="nucleotide sequence ID" value="NZ_JAUZVY010000001.1"/>
</dbReference>
<comment type="caution">
    <text evidence="2">The sequence shown here is derived from an EMBL/GenBank/DDBJ whole genome shotgun (WGS) entry which is preliminary data.</text>
</comment>
<organism evidence="2 3">
    <name type="scientific">Alkalimonas delamerensis</name>
    <dbReference type="NCBI Taxonomy" id="265981"/>
    <lineage>
        <taxon>Bacteria</taxon>
        <taxon>Pseudomonadati</taxon>
        <taxon>Pseudomonadota</taxon>
        <taxon>Gammaproteobacteria</taxon>
        <taxon>Alkalimonas</taxon>
    </lineage>
</organism>
<protein>
    <recommendedName>
        <fullName evidence="4">DUF3955 domain-containing protein</fullName>
    </recommendedName>
</protein>
<keyword evidence="1" id="KW-0812">Transmembrane</keyword>
<sequence>MRLFERLNAKNIVLLLVAGWIANGLINVLGKGSIHVRGTTFSRVGEPVLFWFFVLFGIFGLVSLIFIAFFAENEQEKKSEALEGNK</sequence>
<evidence type="ECO:0000256" key="1">
    <source>
        <dbReference type="SAM" id="Phobius"/>
    </source>
</evidence>
<keyword evidence="3" id="KW-1185">Reference proteome</keyword>
<evidence type="ECO:0000313" key="2">
    <source>
        <dbReference type="EMBL" id="MDP4527862.1"/>
    </source>
</evidence>
<proteinExistence type="predicted"/>
<feature type="transmembrane region" description="Helical" evidence="1">
    <location>
        <begin position="12"/>
        <end position="29"/>
    </location>
</feature>
<gene>
    <name evidence="2" type="ORF">Q3O59_02290</name>
</gene>
<evidence type="ECO:0008006" key="4">
    <source>
        <dbReference type="Google" id="ProtNLM"/>
    </source>
</evidence>
<accession>A0ABT9GLM7</accession>
<dbReference type="EMBL" id="JAUZVY010000001">
    <property type="protein sequence ID" value="MDP4527862.1"/>
    <property type="molecule type" value="Genomic_DNA"/>
</dbReference>
<keyword evidence="1" id="KW-0472">Membrane</keyword>
<name>A0ABT9GLM7_9GAMM</name>
<feature type="transmembrane region" description="Helical" evidence="1">
    <location>
        <begin position="49"/>
        <end position="71"/>
    </location>
</feature>
<keyword evidence="1" id="KW-1133">Transmembrane helix</keyword>
<evidence type="ECO:0000313" key="3">
    <source>
        <dbReference type="Proteomes" id="UP001236258"/>
    </source>
</evidence>
<reference evidence="2 3" key="1">
    <citation type="submission" date="2023-08" db="EMBL/GenBank/DDBJ databases">
        <authorList>
            <person name="Joshi A."/>
            <person name="Thite S."/>
        </authorList>
    </citation>
    <scope>NUCLEOTIDE SEQUENCE [LARGE SCALE GENOMIC DNA]</scope>
    <source>
        <strain evidence="2 3">1E1</strain>
    </source>
</reference>